<gene>
    <name evidence="1" type="ORF">C802_03111</name>
</gene>
<dbReference type="HOGENOM" id="CLU_596728_0_0_10"/>
<dbReference type="PATRIC" id="fig|1235788.3.peg.3200"/>
<dbReference type="InterPro" id="IPR005077">
    <property type="entry name" value="Peptidase_C11"/>
</dbReference>
<protein>
    <recommendedName>
        <fullName evidence="3">Clostripain</fullName>
    </recommendedName>
</protein>
<evidence type="ECO:0008006" key="3">
    <source>
        <dbReference type="Google" id="ProtNLM"/>
    </source>
</evidence>
<comment type="caution">
    <text evidence="1">The sequence shown here is derived from an EMBL/GenBank/DDBJ whole genome shotgun (WGS) entry which is preliminary data.</text>
</comment>
<dbReference type="PROSITE" id="PS51257">
    <property type="entry name" value="PROKAR_LIPOPROTEIN"/>
    <property type="match status" value="1"/>
</dbReference>
<sequence>MKRISDGILYSLSLALLVLVSCDRHENNGDICPTGPDADYTVMMYGCGGGDLDENMIYNLEQTESYGYTPRVHFSAKLKFSRELQEEAGAYGGTRLFTLTENGLENECVADREFRLDDPRNIADYILDTRRRLPAKHYVLILWNHGDGFSIGDQPVEKNYPSEAGTRGVAFDDNTNENISIFELEEGLRRAGVKMDLIYWDACLMNMLENLYQIKERAAYTLGSAHLVPGIGGNYAQLMHALDNHPVLLEAMREYVPATVAHWGNVLGEDDGRDLTLCNMEYIDGVVQDAKEYVDEFLRLRGGMEADSEEEMYFQKINGTLQPHYHSDEGVLYFFHNDEDEFVPSADMYSAFTRIGNRLMSGRLSAITTRMRIALGRMIPVSACHGIPDYMDRVSVGISWMERDDFMSADQSHAVPSLDKLYPLLNFDRATGWSRFLRDNVMRKSFTE</sequence>
<reference evidence="1 2" key="1">
    <citation type="submission" date="2013-04" db="EMBL/GenBank/DDBJ databases">
        <title>The Genome Sequence of Bacteroides massiliensis dnLKV3.</title>
        <authorList>
            <consortium name="The Broad Institute Genomics Platform"/>
            <consortium name="The Broad Institute Genome Sequencing Center for Infectious Disease"/>
            <person name="Earl A."/>
            <person name="Xavier R."/>
            <person name="Kuhn K."/>
            <person name="Stappenbeck T."/>
            <person name="Walker B."/>
            <person name="Young S."/>
            <person name="Zeng Q."/>
            <person name="Gargeya S."/>
            <person name="Fitzgerald M."/>
            <person name="Haas B."/>
            <person name="Abouelleil A."/>
            <person name="Allen A.W."/>
            <person name="Alvarado L."/>
            <person name="Arachchi H.M."/>
            <person name="Berlin A.M."/>
            <person name="Chapman S.B."/>
            <person name="Gainer-Dewar J."/>
            <person name="Goldberg J."/>
            <person name="Griggs A."/>
            <person name="Gujja S."/>
            <person name="Hansen M."/>
            <person name="Howarth C."/>
            <person name="Imamovic A."/>
            <person name="Ireland A."/>
            <person name="Larimer J."/>
            <person name="McCowan C."/>
            <person name="Murphy C."/>
            <person name="Pearson M."/>
            <person name="Poon T.W."/>
            <person name="Priest M."/>
            <person name="Roberts A."/>
            <person name="Saif S."/>
            <person name="Shea T."/>
            <person name="Sisk P."/>
            <person name="Sykes S."/>
            <person name="Wortman J."/>
            <person name="Nusbaum C."/>
            <person name="Birren B."/>
        </authorList>
    </citation>
    <scope>NUCLEOTIDE SEQUENCE [LARGE SCALE GENOMIC DNA]</scope>
    <source>
        <strain evidence="2">dnLKV3</strain>
    </source>
</reference>
<dbReference type="AlphaFoldDB" id="R9I581"/>
<evidence type="ECO:0000313" key="1">
    <source>
        <dbReference type="EMBL" id="EOS11397.1"/>
    </source>
</evidence>
<evidence type="ECO:0000313" key="2">
    <source>
        <dbReference type="Proteomes" id="UP000014200"/>
    </source>
</evidence>
<dbReference type="Proteomes" id="UP000014200">
    <property type="component" value="Unassembled WGS sequence"/>
</dbReference>
<dbReference type="STRING" id="1235788.C802_03111"/>
<keyword evidence="2" id="KW-1185">Reference proteome</keyword>
<dbReference type="Pfam" id="PF03415">
    <property type="entry name" value="Peptidase_C11"/>
    <property type="match status" value="1"/>
</dbReference>
<dbReference type="PANTHER" id="PTHR37835:SF1">
    <property type="entry name" value="ALPHA-CLOSTRIPAIN"/>
    <property type="match status" value="1"/>
</dbReference>
<proteinExistence type="predicted"/>
<name>R9I581_9BACT</name>
<organism evidence="1 2">
    <name type="scientific">Phocaeicola sartorii</name>
    <dbReference type="NCBI Taxonomy" id="671267"/>
    <lineage>
        <taxon>Bacteria</taxon>
        <taxon>Pseudomonadati</taxon>
        <taxon>Bacteroidota</taxon>
        <taxon>Bacteroidia</taxon>
        <taxon>Bacteroidales</taxon>
        <taxon>Bacteroidaceae</taxon>
        <taxon>Phocaeicola</taxon>
    </lineage>
</organism>
<dbReference type="PANTHER" id="PTHR37835">
    <property type="entry name" value="ALPHA-CLOSTRIPAIN"/>
    <property type="match status" value="1"/>
</dbReference>
<dbReference type="RefSeq" id="WP_016277438.1">
    <property type="nucleotide sequence ID" value="NZ_JABVZU010000002.1"/>
</dbReference>
<dbReference type="GeneID" id="82152227"/>
<dbReference type="Gene3D" id="3.40.50.11970">
    <property type="match status" value="1"/>
</dbReference>
<dbReference type="EMBL" id="ASSP01000018">
    <property type="protein sequence ID" value="EOS11397.1"/>
    <property type="molecule type" value="Genomic_DNA"/>
</dbReference>
<accession>R9I581</accession>